<dbReference type="EMBL" id="BJWL01000016">
    <property type="protein sequence ID" value="GFZ03977.1"/>
    <property type="molecule type" value="Genomic_DNA"/>
</dbReference>
<dbReference type="OrthoDB" id="47785at2759"/>
<sequence length="81" mass="8685">MSNSLGIKSDGPVKTNSVLGSRLHICNYKLGIIFIVPPPGATGGPKHESKSFDDTIMPFVVPAQKYRPSDTPATAQAMRED</sequence>
<evidence type="ECO:0000313" key="2">
    <source>
        <dbReference type="Proteomes" id="UP000585474"/>
    </source>
</evidence>
<dbReference type="Proteomes" id="UP000585474">
    <property type="component" value="Unassembled WGS sequence"/>
</dbReference>
<dbReference type="GO" id="GO:0005634">
    <property type="term" value="C:nucleus"/>
    <property type="evidence" value="ECO:0007669"/>
    <property type="project" value="InterPro"/>
</dbReference>
<accession>A0A7J0FZS6</accession>
<reference evidence="1 2" key="1">
    <citation type="submission" date="2019-07" db="EMBL/GenBank/DDBJ databases">
        <title>De Novo Assembly of kiwifruit Actinidia rufa.</title>
        <authorList>
            <person name="Sugita-Konishi S."/>
            <person name="Sato K."/>
            <person name="Mori E."/>
            <person name="Abe Y."/>
            <person name="Kisaki G."/>
            <person name="Hamano K."/>
            <person name="Suezawa K."/>
            <person name="Otani M."/>
            <person name="Fukuda T."/>
            <person name="Manabe T."/>
            <person name="Gomi K."/>
            <person name="Tabuchi M."/>
            <person name="Akimitsu K."/>
            <person name="Kataoka I."/>
        </authorList>
    </citation>
    <scope>NUCLEOTIDE SEQUENCE [LARGE SCALE GENOMIC DNA]</scope>
    <source>
        <strain evidence="2">cv. Fuchu</strain>
    </source>
</reference>
<keyword evidence="2" id="KW-1185">Reference proteome</keyword>
<protein>
    <submittedName>
        <fullName evidence="1">Uncharacterized protein</fullName>
    </submittedName>
</protein>
<comment type="caution">
    <text evidence="1">The sequence shown here is derived from an EMBL/GenBank/DDBJ whole genome shotgun (WGS) entry which is preliminary data.</text>
</comment>
<dbReference type="PANTHER" id="PTHR12415:SF3">
    <property type="entry name" value="OS04G0403400 PROTEIN"/>
    <property type="match status" value="1"/>
</dbReference>
<gene>
    <name evidence="1" type="ORF">Acr_16g0006010</name>
</gene>
<proteinExistence type="predicted"/>
<dbReference type="Gene3D" id="3.30.870.10">
    <property type="entry name" value="Endonuclease Chain A"/>
    <property type="match status" value="1"/>
</dbReference>
<name>A0A7J0FZS6_9ERIC</name>
<dbReference type="AlphaFoldDB" id="A0A7J0FZS6"/>
<dbReference type="PANTHER" id="PTHR12415">
    <property type="entry name" value="TYROSYL-DNA PHOSPHODIESTERASE 1"/>
    <property type="match status" value="1"/>
</dbReference>
<dbReference type="InterPro" id="IPR010347">
    <property type="entry name" value="Tdp1"/>
</dbReference>
<dbReference type="GO" id="GO:0006281">
    <property type="term" value="P:DNA repair"/>
    <property type="evidence" value="ECO:0007669"/>
    <property type="project" value="InterPro"/>
</dbReference>
<dbReference type="SUPFAM" id="SSF56024">
    <property type="entry name" value="Phospholipase D/nuclease"/>
    <property type="match status" value="1"/>
</dbReference>
<organism evidence="1 2">
    <name type="scientific">Actinidia rufa</name>
    <dbReference type="NCBI Taxonomy" id="165716"/>
    <lineage>
        <taxon>Eukaryota</taxon>
        <taxon>Viridiplantae</taxon>
        <taxon>Streptophyta</taxon>
        <taxon>Embryophyta</taxon>
        <taxon>Tracheophyta</taxon>
        <taxon>Spermatophyta</taxon>
        <taxon>Magnoliopsida</taxon>
        <taxon>eudicotyledons</taxon>
        <taxon>Gunneridae</taxon>
        <taxon>Pentapetalae</taxon>
        <taxon>asterids</taxon>
        <taxon>Ericales</taxon>
        <taxon>Actinidiaceae</taxon>
        <taxon>Actinidia</taxon>
    </lineage>
</organism>
<dbReference type="GO" id="GO:0008081">
    <property type="term" value="F:phosphoric diester hydrolase activity"/>
    <property type="evidence" value="ECO:0007669"/>
    <property type="project" value="InterPro"/>
</dbReference>
<evidence type="ECO:0000313" key="1">
    <source>
        <dbReference type="EMBL" id="GFZ03977.1"/>
    </source>
</evidence>